<dbReference type="PANTHER" id="PTHR43622:SF7">
    <property type="entry name" value="3-DEHYDROQUINATE SYNTHASE, CHLOROPLASTIC"/>
    <property type="match status" value="1"/>
</dbReference>
<keyword evidence="9" id="KW-1185">Reference proteome</keyword>
<dbReference type="InterPro" id="IPR030960">
    <property type="entry name" value="DHQS/DOIS_N"/>
</dbReference>
<evidence type="ECO:0000259" key="6">
    <source>
        <dbReference type="Pfam" id="PF01761"/>
    </source>
</evidence>
<dbReference type="InterPro" id="IPR050071">
    <property type="entry name" value="Dehydroquinate_synthase"/>
</dbReference>
<reference evidence="8" key="1">
    <citation type="submission" date="2021-01" db="EMBL/GenBank/DDBJ databases">
        <title>Whole genome shotgun sequence of Actinoplanes siamensis NBRC 109076.</title>
        <authorList>
            <person name="Komaki H."/>
            <person name="Tamura T."/>
        </authorList>
    </citation>
    <scope>NUCLEOTIDE SEQUENCE</scope>
    <source>
        <strain evidence="8">NBRC 109076</strain>
    </source>
</reference>
<keyword evidence="4" id="KW-0057">Aromatic amino acid biosynthesis</keyword>
<accession>A0A919TNI8</accession>
<comment type="cofactor">
    <cofactor evidence="1">
        <name>NAD(+)</name>
        <dbReference type="ChEBI" id="CHEBI:57540"/>
    </cofactor>
</comment>
<keyword evidence="5" id="KW-0456">Lyase</keyword>
<dbReference type="Pfam" id="PF24621">
    <property type="entry name" value="DHQS_C"/>
    <property type="match status" value="1"/>
</dbReference>
<evidence type="ECO:0000313" key="9">
    <source>
        <dbReference type="Proteomes" id="UP000629619"/>
    </source>
</evidence>
<keyword evidence="2" id="KW-0028">Amino-acid biosynthesis</keyword>
<comment type="caution">
    <text evidence="8">The sequence shown here is derived from an EMBL/GenBank/DDBJ whole genome shotgun (WGS) entry which is preliminary data.</text>
</comment>
<evidence type="ECO:0000256" key="4">
    <source>
        <dbReference type="ARBA" id="ARBA00023141"/>
    </source>
</evidence>
<protein>
    <submittedName>
        <fullName evidence="8">3-dehydroquinate synthase</fullName>
    </submittedName>
</protein>
<evidence type="ECO:0000256" key="3">
    <source>
        <dbReference type="ARBA" id="ARBA00023027"/>
    </source>
</evidence>
<dbReference type="AlphaFoldDB" id="A0A919TNI8"/>
<keyword evidence="3" id="KW-0520">NAD</keyword>
<sequence>MTAYRTFEVASALGDYAVSVHPSLLTSAEAARPYLAELAGDYVVVADSRIAELCSDSPWFADKSKVIPFVATEATKTLDGVQELYRAFTDLKVRRSTTVVVVGGGVTQDTAGFACQTFLRGLKWWHLPTTLLAQADSSIGAKICLNFSTSKNILGLFGRADRVLIDPQAVGSLPRNQRASGCAELLKVFVMRGADAFTAYAADLDALLDAESDACTRQITAGLLVKKGYIEEDEFDRGKRQLLNYGHEFGHALEATTHFQVPHGLAVAIGISFANRLSQHRGRASADFVAPVDEVVYRLVRDLPTPQVRWADLLHHLGQDKKKQVGKYLTVVVAHGFGDLEKLTDVTPGEAAEVAAGLDRIDLSA</sequence>
<dbReference type="InterPro" id="IPR056179">
    <property type="entry name" value="DHQS_C"/>
</dbReference>
<feature type="domain" description="3-dehydroquinate synthase N-terminal" evidence="6">
    <location>
        <begin position="70"/>
        <end position="177"/>
    </location>
</feature>
<dbReference type="Gene3D" id="3.40.50.1970">
    <property type="match status" value="1"/>
</dbReference>
<evidence type="ECO:0000256" key="2">
    <source>
        <dbReference type="ARBA" id="ARBA00022605"/>
    </source>
</evidence>
<organism evidence="8 9">
    <name type="scientific">Actinoplanes siamensis</name>
    <dbReference type="NCBI Taxonomy" id="1223317"/>
    <lineage>
        <taxon>Bacteria</taxon>
        <taxon>Bacillati</taxon>
        <taxon>Actinomycetota</taxon>
        <taxon>Actinomycetes</taxon>
        <taxon>Micromonosporales</taxon>
        <taxon>Micromonosporaceae</taxon>
        <taxon>Actinoplanes</taxon>
    </lineage>
</organism>
<name>A0A919TNI8_9ACTN</name>
<dbReference type="GO" id="GO:0003856">
    <property type="term" value="F:3-dehydroquinate synthase activity"/>
    <property type="evidence" value="ECO:0007669"/>
    <property type="project" value="TreeGrafter"/>
</dbReference>
<evidence type="ECO:0000256" key="1">
    <source>
        <dbReference type="ARBA" id="ARBA00001911"/>
    </source>
</evidence>
<feature type="domain" description="3-dehydroquinate synthase C-terminal" evidence="7">
    <location>
        <begin position="181"/>
        <end position="323"/>
    </location>
</feature>
<dbReference type="RefSeq" id="WP_203683607.1">
    <property type="nucleotide sequence ID" value="NZ_BOMW01000060.1"/>
</dbReference>
<dbReference type="SUPFAM" id="SSF56796">
    <property type="entry name" value="Dehydroquinate synthase-like"/>
    <property type="match status" value="1"/>
</dbReference>
<evidence type="ECO:0000313" key="8">
    <source>
        <dbReference type="EMBL" id="GIF08243.1"/>
    </source>
</evidence>
<dbReference type="Gene3D" id="1.20.1090.10">
    <property type="entry name" value="Dehydroquinate synthase-like - alpha domain"/>
    <property type="match status" value="1"/>
</dbReference>
<dbReference type="GO" id="GO:0008652">
    <property type="term" value="P:amino acid biosynthetic process"/>
    <property type="evidence" value="ECO:0007669"/>
    <property type="project" value="UniProtKB-KW"/>
</dbReference>
<proteinExistence type="predicted"/>
<evidence type="ECO:0000256" key="5">
    <source>
        <dbReference type="ARBA" id="ARBA00023239"/>
    </source>
</evidence>
<gene>
    <name evidence="8" type="primary">aroB_2</name>
    <name evidence="8" type="ORF">Asi03nite_57810</name>
</gene>
<dbReference type="Proteomes" id="UP000629619">
    <property type="component" value="Unassembled WGS sequence"/>
</dbReference>
<evidence type="ECO:0000259" key="7">
    <source>
        <dbReference type="Pfam" id="PF24621"/>
    </source>
</evidence>
<dbReference type="CDD" id="cd08195">
    <property type="entry name" value="DHQS"/>
    <property type="match status" value="1"/>
</dbReference>
<dbReference type="PANTHER" id="PTHR43622">
    <property type="entry name" value="3-DEHYDROQUINATE SYNTHASE"/>
    <property type="match status" value="1"/>
</dbReference>
<dbReference type="Pfam" id="PF01761">
    <property type="entry name" value="DHQ_synthase"/>
    <property type="match status" value="1"/>
</dbReference>
<dbReference type="EMBL" id="BOMW01000060">
    <property type="protein sequence ID" value="GIF08243.1"/>
    <property type="molecule type" value="Genomic_DNA"/>
</dbReference>
<dbReference type="GO" id="GO:0009073">
    <property type="term" value="P:aromatic amino acid family biosynthetic process"/>
    <property type="evidence" value="ECO:0007669"/>
    <property type="project" value="UniProtKB-KW"/>
</dbReference>